<evidence type="ECO:0000256" key="3">
    <source>
        <dbReference type="ARBA" id="ARBA00023002"/>
    </source>
</evidence>
<keyword evidence="8" id="KW-1185">Reference proteome</keyword>
<dbReference type="InterPro" id="IPR036922">
    <property type="entry name" value="Rieske_2Fe-2S_sf"/>
</dbReference>
<dbReference type="Gene3D" id="2.102.10.10">
    <property type="entry name" value="Rieske [2Fe-2S] iron-sulphur domain"/>
    <property type="match status" value="1"/>
</dbReference>
<evidence type="ECO:0000313" key="8">
    <source>
        <dbReference type="Proteomes" id="UP000186406"/>
    </source>
</evidence>
<dbReference type="Proteomes" id="UP000186406">
    <property type="component" value="Unassembled WGS sequence"/>
</dbReference>
<dbReference type="GO" id="GO:0051213">
    <property type="term" value="F:dioxygenase activity"/>
    <property type="evidence" value="ECO:0007669"/>
    <property type="project" value="UniProtKB-KW"/>
</dbReference>
<dbReference type="RefSeq" id="WP_073627707.1">
    <property type="nucleotide sequence ID" value="NZ_FRXO01000003.1"/>
</dbReference>
<evidence type="ECO:0000256" key="4">
    <source>
        <dbReference type="ARBA" id="ARBA00023004"/>
    </source>
</evidence>
<feature type="domain" description="Rieske" evidence="6">
    <location>
        <begin position="14"/>
        <end position="119"/>
    </location>
</feature>
<dbReference type="Pfam" id="PF19112">
    <property type="entry name" value="VanA_C"/>
    <property type="match status" value="1"/>
</dbReference>
<evidence type="ECO:0000256" key="2">
    <source>
        <dbReference type="ARBA" id="ARBA00022723"/>
    </source>
</evidence>
<keyword evidence="3" id="KW-0560">Oxidoreductase</keyword>
<gene>
    <name evidence="7" type="ORF">SAMN02745172_01776</name>
</gene>
<keyword evidence="7" id="KW-0223">Dioxygenase</keyword>
<dbReference type="Pfam" id="PF00355">
    <property type="entry name" value="Rieske"/>
    <property type="match status" value="1"/>
</dbReference>
<dbReference type="OrthoDB" id="9800776at2"/>
<dbReference type="PANTHER" id="PTHR21266">
    <property type="entry name" value="IRON-SULFUR DOMAIN CONTAINING PROTEIN"/>
    <property type="match status" value="1"/>
</dbReference>
<dbReference type="SUPFAM" id="SSF50022">
    <property type="entry name" value="ISP domain"/>
    <property type="match status" value="1"/>
</dbReference>
<dbReference type="SUPFAM" id="SSF55961">
    <property type="entry name" value="Bet v1-like"/>
    <property type="match status" value="1"/>
</dbReference>
<keyword evidence="1" id="KW-0001">2Fe-2S</keyword>
<keyword evidence="5" id="KW-0411">Iron-sulfur</keyword>
<dbReference type="InterPro" id="IPR017941">
    <property type="entry name" value="Rieske_2Fe-2S"/>
</dbReference>
<protein>
    <submittedName>
        <fullName evidence="7">Phenylpropionate dioxygenase, large terminal subunit</fullName>
    </submittedName>
</protein>
<dbReference type="Gene3D" id="3.90.380.10">
    <property type="entry name" value="Naphthalene 1,2-dioxygenase Alpha Subunit, Chain A, domain 1"/>
    <property type="match status" value="1"/>
</dbReference>
<dbReference type="InterPro" id="IPR050584">
    <property type="entry name" value="Cholesterol_7-desaturase"/>
</dbReference>
<sequence>MQGLTATLLRGLWYVALPAADVKPGAMVAKTLLGEPVLIGRGRDGKVFALRDICPHRGIPLSYGKFDGDTIACSYHGWRFGRDGVCTEIPSLREDQKVDASRIRCGAYSCVERQGLVWVYFPKADEAPSGREAEPPALPVFADDVAPAMSIMLPFPCSTDHAAFGLMDPTHAAFVHTSWWFKKDASKLRPKEKAFEPSELGWRMVRHALPPQNIVYKLLGQNVTTEISYRLPGLRVEEIRGDRHAVVGLTAITPVDNEHTEVWQMFWVSMGWAKPLRPLFEHLMRVFLDQDRVVVVRQREGLEKASPRLMLINDADTQARWWMRVKDEWMEAQEAGRPFANPLKPMVLRWRS</sequence>
<accession>A0A1M7ZIG3</accession>
<dbReference type="EMBL" id="FRXO01000003">
    <property type="protein sequence ID" value="SHO64612.1"/>
    <property type="molecule type" value="Genomic_DNA"/>
</dbReference>
<keyword evidence="4" id="KW-0408">Iron</keyword>
<dbReference type="STRING" id="1123029.SAMN02745172_01776"/>
<dbReference type="GO" id="GO:0046872">
    <property type="term" value="F:metal ion binding"/>
    <property type="evidence" value="ECO:0007669"/>
    <property type="project" value="UniProtKB-KW"/>
</dbReference>
<dbReference type="GO" id="GO:0051537">
    <property type="term" value="F:2 iron, 2 sulfur cluster binding"/>
    <property type="evidence" value="ECO:0007669"/>
    <property type="project" value="UniProtKB-KW"/>
</dbReference>
<evidence type="ECO:0000313" key="7">
    <source>
        <dbReference type="EMBL" id="SHO64612.1"/>
    </source>
</evidence>
<organism evidence="7 8">
    <name type="scientific">Pseudoxanthobacter soli DSM 19599</name>
    <dbReference type="NCBI Taxonomy" id="1123029"/>
    <lineage>
        <taxon>Bacteria</taxon>
        <taxon>Pseudomonadati</taxon>
        <taxon>Pseudomonadota</taxon>
        <taxon>Alphaproteobacteria</taxon>
        <taxon>Hyphomicrobiales</taxon>
        <taxon>Segnochrobactraceae</taxon>
        <taxon>Pseudoxanthobacter</taxon>
    </lineage>
</organism>
<dbReference type="PROSITE" id="PS51296">
    <property type="entry name" value="RIESKE"/>
    <property type="match status" value="1"/>
</dbReference>
<dbReference type="InterPro" id="IPR044043">
    <property type="entry name" value="VanA_C_cat"/>
</dbReference>
<evidence type="ECO:0000259" key="6">
    <source>
        <dbReference type="PROSITE" id="PS51296"/>
    </source>
</evidence>
<evidence type="ECO:0000256" key="5">
    <source>
        <dbReference type="ARBA" id="ARBA00023014"/>
    </source>
</evidence>
<keyword evidence="2" id="KW-0479">Metal-binding</keyword>
<reference evidence="7 8" key="1">
    <citation type="submission" date="2016-12" db="EMBL/GenBank/DDBJ databases">
        <authorList>
            <person name="Song W.-J."/>
            <person name="Kurnit D.M."/>
        </authorList>
    </citation>
    <scope>NUCLEOTIDE SEQUENCE [LARGE SCALE GENOMIC DNA]</scope>
    <source>
        <strain evidence="7 8">DSM 19599</strain>
    </source>
</reference>
<name>A0A1M7ZIG3_9HYPH</name>
<evidence type="ECO:0000256" key="1">
    <source>
        <dbReference type="ARBA" id="ARBA00022714"/>
    </source>
</evidence>
<dbReference type="AlphaFoldDB" id="A0A1M7ZIG3"/>
<dbReference type="PANTHER" id="PTHR21266:SF60">
    <property type="entry name" value="3-KETOSTEROID-9-ALPHA-MONOOXYGENASE, OXYGENASE COMPONENT"/>
    <property type="match status" value="1"/>
</dbReference>
<dbReference type="CDD" id="cd03469">
    <property type="entry name" value="Rieske_RO_Alpha_N"/>
    <property type="match status" value="1"/>
</dbReference>
<proteinExistence type="predicted"/>